<dbReference type="Gene3D" id="3.40.50.200">
    <property type="entry name" value="Peptidase S8/S53 domain"/>
    <property type="match status" value="1"/>
</dbReference>
<dbReference type="PROSITE" id="PS51892">
    <property type="entry name" value="SUBTILASE"/>
    <property type="match status" value="1"/>
</dbReference>
<dbReference type="InterPro" id="IPR015500">
    <property type="entry name" value="Peptidase_S8_subtilisin-rel"/>
</dbReference>
<feature type="domain" description="Peptidase S8/S53" evidence="6">
    <location>
        <begin position="86"/>
        <end position="279"/>
    </location>
</feature>
<dbReference type="Pfam" id="PF00082">
    <property type="entry name" value="Peptidase_S8"/>
    <property type="match status" value="2"/>
</dbReference>
<dbReference type="PIRSF" id="PIRSF037894">
    <property type="entry name" value="Subtilisin_rel_CspABC"/>
    <property type="match status" value="1"/>
</dbReference>
<sequence length="554" mass="61194">MEKVLDNNYYDLIVENTIGQVYNEDVTPLNETHHILHVSTSKINICDPSQIPYYSLPELYTPIAIIDRNKANNESFQFHSEPTFHGKDIIIGILGTGIDYQHPAFLNNDKTTRIISIWDQSEQSGTIPAGFTFGSEYTRETINQALTLKDPLSIVPSIDTNGQGTAIAGMIAGSPDPNQSFSGIVPESELLIVKLKEAKQNLKQLFFVPDDSLCFQETDLILGIRYLITVSQNLNRPLVICIALGSNQGGHDGISAISIYLNGIAELPNIGVSIASGDEGDKERHYFGYAYSEPYYHDFQLNVGESDKLFSMEIWPYAPSNLSIEIVSPLGESTNSIYPSFACNEITFEQSQSILFVNNFVFQSGSRNPLILIRFKNPYPGTWHFRILGVETTPFSFHAWLPSGNLITNETFFFDADPDTTITAPGNTVDPLTVTAYNQINNSILTESGRGYTRLRVIKPDIAAPGYQIPCAVPEDQYGVISGTGAAVGYAAGAMAIALEWASVKINYINLNGNQIRGLLTFNALRDPNVTYPNNIWGYGRLDIQNLLNILLSS</sequence>
<evidence type="ECO:0000256" key="3">
    <source>
        <dbReference type="ARBA" id="ARBA00022801"/>
    </source>
</evidence>
<evidence type="ECO:0000256" key="4">
    <source>
        <dbReference type="ARBA" id="ARBA00022825"/>
    </source>
</evidence>
<dbReference type="CDD" id="cd07478">
    <property type="entry name" value="Peptidases_S8_CspA-like"/>
    <property type="match status" value="1"/>
</dbReference>
<evidence type="ECO:0000313" key="7">
    <source>
        <dbReference type="EMBL" id="KEZ90697.1"/>
    </source>
</evidence>
<organism evidence="7 8">
    <name type="scientific">Lacrimispora celerecrescens</name>
    <dbReference type="NCBI Taxonomy" id="29354"/>
    <lineage>
        <taxon>Bacteria</taxon>
        <taxon>Bacillati</taxon>
        <taxon>Bacillota</taxon>
        <taxon>Clostridia</taxon>
        <taxon>Lachnospirales</taxon>
        <taxon>Lachnospiraceae</taxon>
        <taxon>Lacrimispora</taxon>
    </lineage>
</organism>
<dbReference type="OrthoDB" id="9798386at2"/>
<dbReference type="SUPFAM" id="SSF52743">
    <property type="entry name" value="Subtilisin-like"/>
    <property type="match status" value="1"/>
</dbReference>
<keyword evidence="2" id="KW-0645">Protease</keyword>
<dbReference type="PANTHER" id="PTHR43806:SF11">
    <property type="entry name" value="CEREVISIN-RELATED"/>
    <property type="match status" value="1"/>
</dbReference>
<evidence type="ECO:0000313" key="8">
    <source>
        <dbReference type="Proteomes" id="UP000028525"/>
    </source>
</evidence>
<dbReference type="PANTHER" id="PTHR43806">
    <property type="entry name" value="PEPTIDASE S8"/>
    <property type="match status" value="1"/>
</dbReference>
<evidence type="ECO:0000256" key="2">
    <source>
        <dbReference type="ARBA" id="ARBA00022670"/>
    </source>
</evidence>
<dbReference type="Gene3D" id="2.60.120.1290">
    <property type="match status" value="1"/>
</dbReference>
<comment type="caution">
    <text evidence="7">The sequence shown here is derived from an EMBL/GenBank/DDBJ whole genome shotgun (WGS) entry which is preliminary data.</text>
</comment>
<dbReference type="InterPro" id="IPR036852">
    <property type="entry name" value="Peptidase_S8/S53_dom_sf"/>
</dbReference>
<dbReference type="GO" id="GO:0004252">
    <property type="term" value="F:serine-type endopeptidase activity"/>
    <property type="evidence" value="ECO:0007669"/>
    <property type="project" value="InterPro"/>
</dbReference>
<dbReference type="RefSeq" id="WP_038279925.1">
    <property type="nucleotide sequence ID" value="NZ_JPME01000010.1"/>
</dbReference>
<dbReference type="AlphaFoldDB" id="A0A084JP13"/>
<dbReference type="InterPro" id="IPR050131">
    <property type="entry name" value="Peptidase_S8_subtilisin-like"/>
</dbReference>
<reference evidence="7 8" key="1">
    <citation type="submission" date="2014-07" db="EMBL/GenBank/DDBJ databases">
        <title>Draft genome of Clostridium celerecrescens 152B isolated from sediments associated with methane hydrate from Krishna Godavari basin.</title>
        <authorList>
            <person name="Honkalas V.S."/>
            <person name="Dabir A.P."/>
            <person name="Arora P."/>
            <person name="Dhakephalkar P.K."/>
        </authorList>
    </citation>
    <scope>NUCLEOTIDE SEQUENCE [LARGE SCALE GENOMIC DNA]</scope>
    <source>
        <strain evidence="7 8">152B</strain>
    </source>
</reference>
<comment type="similarity">
    <text evidence="1 5">Belongs to the peptidase S8 family.</text>
</comment>
<protein>
    <submittedName>
        <fullName evidence="7">Peptidase S8</fullName>
    </submittedName>
</protein>
<evidence type="ECO:0000256" key="5">
    <source>
        <dbReference type="PROSITE-ProRule" id="PRU01240"/>
    </source>
</evidence>
<keyword evidence="8" id="KW-1185">Reference proteome</keyword>
<dbReference type="InterPro" id="IPR034045">
    <property type="entry name" value="Pep_S8_CspA-like"/>
</dbReference>
<evidence type="ECO:0000256" key="1">
    <source>
        <dbReference type="ARBA" id="ARBA00011073"/>
    </source>
</evidence>
<feature type="domain" description="Peptidase S8/S53" evidence="6">
    <location>
        <begin position="409"/>
        <end position="540"/>
    </location>
</feature>
<proteinExistence type="inferred from homology"/>
<dbReference type="EMBL" id="JPME01000010">
    <property type="protein sequence ID" value="KEZ90697.1"/>
    <property type="molecule type" value="Genomic_DNA"/>
</dbReference>
<keyword evidence="4" id="KW-0720">Serine protease</keyword>
<dbReference type="InterPro" id="IPR017310">
    <property type="entry name" value="Pept_S8A_subtilisin_clostridia"/>
</dbReference>
<dbReference type="InterPro" id="IPR000209">
    <property type="entry name" value="Peptidase_S8/S53_dom"/>
</dbReference>
<dbReference type="PRINTS" id="PR00723">
    <property type="entry name" value="SUBTILISIN"/>
</dbReference>
<dbReference type="GO" id="GO:0006508">
    <property type="term" value="P:proteolysis"/>
    <property type="evidence" value="ECO:0007669"/>
    <property type="project" value="UniProtKB-KW"/>
</dbReference>
<name>A0A084JP13_9FIRM</name>
<accession>A0A084JP13</accession>
<keyword evidence="3" id="KW-0378">Hydrolase</keyword>
<dbReference type="Proteomes" id="UP000028525">
    <property type="component" value="Unassembled WGS sequence"/>
</dbReference>
<comment type="caution">
    <text evidence="5">Lacks conserved residue(s) required for the propagation of feature annotation.</text>
</comment>
<evidence type="ECO:0000259" key="6">
    <source>
        <dbReference type="Pfam" id="PF00082"/>
    </source>
</evidence>
<dbReference type="STRING" id="29354.IO98_08115"/>
<gene>
    <name evidence="7" type="ORF">IO98_08115</name>
</gene>